<reference evidence="2" key="1">
    <citation type="submission" date="2013-01" db="EMBL/GenBank/DDBJ databases">
        <title>Draft Genome Sequence of a Mulberry Tree, Morus notabilis C.K. Schneid.</title>
        <authorList>
            <person name="He N."/>
            <person name="Zhao S."/>
        </authorList>
    </citation>
    <scope>NUCLEOTIDE SEQUENCE</scope>
</reference>
<protein>
    <recommendedName>
        <fullName evidence="3">Oxidoreductase</fullName>
    </recommendedName>
</protein>
<sequence length="126" mass="14290">MGNQQHSIALSYRIWLWISLPLGLKELYTLTILQSLYQENEAFFTTDTKTCELMTGWLPQPSKHVVTADIPQEALMVREFANLVGAIKNDSKPEKKWPIISRKTQLVLDAVKASIDKGFKPVDVVC</sequence>
<name>W9R827_9ROSA</name>
<organism evidence="1 2">
    <name type="scientific">Morus notabilis</name>
    <dbReference type="NCBI Taxonomy" id="981085"/>
    <lineage>
        <taxon>Eukaryota</taxon>
        <taxon>Viridiplantae</taxon>
        <taxon>Streptophyta</taxon>
        <taxon>Embryophyta</taxon>
        <taxon>Tracheophyta</taxon>
        <taxon>Spermatophyta</taxon>
        <taxon>Magnoliopsida</taxon>
        <taxon>eudicotyledons</taxon>
        <taxon>Gunneridae</taxon>
        <taxon>Pentapetalae</taxon>
        <taxon>rosids</taxon>
        <taxon>fabids</taxon>
        <taxon>Rosales</taxon>
        <taxon>Moraceae</taxon>
        <taxon>Moreae</taxon>
        <taxon>Morus</taxon>
    </lineage>
</organism>
<dbReference type="PANTHER" id="PTHR46368:SF19">
    <property type="entry name" value="GFO_IDH_MOCA-LIKE OXIDOREDUCTASE N-TERMINAL DOMAIN-CONTAINING PROTEIN"/>
    <property type="match status" value="1"/>
</dbReference>
<accession>W9R827</accession>
<evidence type="ECO:0000313" key="1">
    <source>
        <dbReference type="EMBL" id="EXB57405.1"/>
    </source>
</evidence>
<dbReference type="Proteomes" id="UP000030645">
    <property type="component" value="Unassembled WGS sequence"/>
</dbReference>
<proteinExistence type="predicted"/>
<dbReference type="Gene3D" id="3.30.360.10">
    <property type="entry name" value="Dihydrodipicolinate Reductase, domain 2"/>
    <property type="match status" value="1"/>
</dbReference>
<gene>
    <name evidence="1" type="ORF">L484_016458</name>
</gene>
<dbReference type="EMBL" id="KE344346">
    <property type="protein sequence ID" value="EXB57405.1"/>
    <property type="molecule type" value="Genomic_DNA"/>
</dbReference>
<dbReference type="STRING" id="981085.W9R827"/>
<dbReference type="eggNOG" id="KOG2741">
    <property type="taxonomic scope" value="Eukaryota"/>
</dbReference>
<dbReference type="PANTHER" id="PTHR46368">
    <property type="match status" value="1"/>
</dbReference>
<evidence type="ECO:0008006" key="3">
    <source>
        <dbReference type="Google" id="ProtNLM"/>
    </source>
</evidence>
<keyword evidence="2" id="KW-1185">Reference proteome</keyword>
<evidence type="ECO:0000313" key="2">
    <source>
        <dbReference type="Proteomes" id="UP000030645"/>
    </source>
</evidence>
<dbReference type="AlphaFoldDB" id="W9R827"/>